<evidence type="ECO:0000313" key="4">
    <source>
        <dbReference type="Proteomes" id="UP001161422"/>
    </source>
</evidence>
<dbReference type="GO" id="GO:0004792">
    <property type="term" value="F:thiosulfate-cyanide sulfurtransferase activity"/>
    <property type="evidence" value="ECO:0007669"/>
    <property type="project" value="TreeGrafter"/>
</dbReference>
<protein>
    <submittedName>
        <fullName evidence="3">Adenylyltransferase</fullName>
    </submittedName>
</protein>
<keyword evidence="3" id="KW-0548">Nucleotidyltransferase</keyword>
<dbReference type="PANTHER" id="PTHR10953">
    <property type="entry name" value="UBIQUITIN-ACTIVATING ENZYME E1"/>
    <property type="match status" value="1"/>
</dbReference>
<reference evidence="3" key="2">
    <citation type="submission" date="2023-01" db="EMBL/GenBank/DDBJ databases">
        <title>Draft genome sequence of Paraferrimonas sedimenticola strain NBRC 101628.</title>
        <authorList>
            <person name="Sun Q."/>
            <person name="Mori K."/>
        </authorList>
    </citation>
    <scope>NUCLEOTIDE SEQUENCE</scope>
    <source>
        <strain evidence="3">NBRC 101628</strain>
    </source>
</reference>
<evidence type="ECO:0000313" key="3">
    <source>
        <dbReference type="EMBL" id="GLP95695.1"/>
    </source>
</evidence>
<dbReference type="Proteomes" id="UP001161422">
    <property type="component" value="Unassembled WGS sequence"/>
</dbReference>
<organism evidence="3 4">
    <name type="scientific">Paraferrimonas sedimenticola</name>
    <dbReference type="NCBI Taxonomy" id="375674"/>
    <lineage>
        <taxon>Bacteria</taxon>
        <taxon>Pseudomonadati</taxon>
        <taxon>Pseudomonadota</taxon>
        <taxon>Gammaproteobacteria</taxon>
        <taxon>Alteromonadales</taxon>
        <taxon>Ferrimonadaceae</taxon>
        <taxon>Paraferrimonas</taxon>
    </lineage>
</organism>
<sequence>MSQGLSDANFMRYSRHILLGEIGEAGQLALSQSSVLLVGMGGLGNPAAQYLAAAGVGHLLLADDDSVESSNLQRQVLFDESVVGLGKVEAAAQRLREMNSELQISEYIERLQGESLAQAIRHADLVLDCSDNLATRYAVNAECQRQRTPLISGAAVAFDGQLMAFDFRNAESPCYQCLFPNAKEPRLNCSNAGILGPLVGMIGTMQALEAVKLLTGIQSDAISRFSHFDGRSANWMHAQIQPNPDCPNCSKCLANTQEK</sequence>
<comment type="similarity">
    <text evidence="1">Belongs to the HesA/MoeB/ThiF family.</text>
</comment>
<name>A0AA37VZ39_9GAMM</name>
<dbReference type="InterPro" id="IPR035985">
    <property type="entry name" value="Ubiquitin-activating_enz"/>
</dbReference>
<dbReference type="GO" id="GO:0005829">
    <property type="term" value="C:cytosol"/>
    <property type="evidence" value="ECO:0007669"/>
    <property type="project" value="TreeGrafter"/>
</dbReference>
<dbReference type="SUPFAM" id="SSF69572">
    <property type="entry name" value="Activating enzymes of the ubiquitin-like proteins"/>
    <property type="match status" value="1"/>
</dbReference>
<dbReference type="CDD" id="cd00757">
    <property type="entry name" value="ThiF_MoeB_HesA_family"/>
    <property type="match status" value="1"/>
</dbReference>
<dbReference type="PANTHER" id="PTHR10953:SF240">
    <property type="entry name" value="SULFUR CARRIER PROTEIN THIS ADENYLYLTRANSFERASE"/>
    <property type="match status" value="1"/>
</dbReference>
<dbReference type="InterPro" id="IPR000594">
    <property type="entry name" value="ThiF_NAD_FAD-bd"/>
</dbReference>
<evidence type="ECO:0000256" key="1">
    <source>
        <dbReference type="ARBA" id="ARBA00009919"/>
    </source>
</evidence>
<reference evidence="3" key="1">
    <citation type="journal article" date="2014" name="Int. J. Syst. Evol. Microbiol.">
        <title>Complete genome sequence of Corynebacterium casei LMG S-19264T (=DSM 44701T), isolated from a smear-ripened cheese.</title>
        <authorList>
            <consortium name="US DOE Joint Genome Institute (JGI-PGF)"/>
            <person name="Walter F."/>
            <person name="Albersmeier A."/>
            <person name="Kalinowski J."/>
            <person name="Ruckert C."/>
        </authorList>
    </citation>
    <scope>NUCLEOTIDE SEQUENCE</scope>
    <source>
        <strain evidence="3">NBRC 101628</strain>
    </source>
</reference>
<evidence type="ECO:0000259" key="2">
    <source>
        <dbReference type="Pfam" id="PF00899"/>
    </source>
</evidence>
<keyword evidence="4" id="KW-1185">Reference proteome</keyword>
<dbReference type="Gene3D" id="3.40.50.720">
    <property type="entry name" value="NAD(P)-binding Rossmann-like Domain"/>
    <property type="match status" value="1"/>
</dbReference>
<dbReference type="EMBL" id="BSNC01000003">
    <property type="protein sequence ID" value="GLP95695.1"/>
    <property type="molecule type" value="Genomic_DNA"/>
</dbReference>
<dbReference type="RefSeq" id="WP_095505684.1">
    <property type="nucleotide sequence ID" value="NZ_BSNC01000003.1"/>
</dbReference>
<dbReference type="GO" id="GO:0008641">
    <property type="term" value="F:ubiquitin-like modifier activating enzyme activity"/>
    <property type="evidence" value="ECO:0007669"/>
    <property type="project" value="InterPro"/>
</dbReference>
<comment type="caution">
    <text evidence="3">The sequence shown here is derived from an EMBL/GenBank/DDBJ whole genome shotgun (WGS) entry which is preliminary data.</text>
</comment>
<accession>A0AA37VZ39</accession>
<dbReference type="AlphaFoldDB" id="A0AA37VZ39"/>
<proteinExistence type="inferred from homology"/>
<dbReference type="FunFam" id="3.40.50.720:FF:000080">
    <property type="entry name" value="Thiazole biosynthesis adenylyltransferase ThiF"/>
    <property type="match status" value="1"/>
</dbReference>
<dbReference type="Pfam" id="PF00899">
    <property type="entry name" value="ThiF"/>
    <property type="match status" value="1"/>
</dbReference>
<feature type="domain" description="THIF-type NAD/FAD binding fold" evidence="2">
    <location>
        <begin position="13"/>
        <end position="247"/>
    </location>
</feature>
<dbReference type="GO" id="GO:0008146">
    <property type="term" value="F:sulfotransferase activity"/>
    <property type="evidence" value="ECO:0007669"/>
    <property type="project" value="TreeGrafter"/>
</dbReference>
<gene>
    <name evidence="3" type="primary">thiF</name>
    <name evidence="3" type="ORF">GCM10007895_10010</name>
</gene>
<keyword evidence="3" id="KW-0808">Transferase</keyword>
<dbReference type="GO" id="GO:0016779">
    <property type="term" value="F:nucleotidyltransferase activity"/>
    <property type="evidence" value="ECO:0007669"/>
    <property type="project" value="UniProtKB-KW"/>
</dbReference>
<dbReference type="InterPro" id="IPR045886">
    <property type="entry name" value="ThiF/MoeB/HesA"/>
</dbReference>
<dbReference type="NCBIfam" id="NF004281">
    <property type="entry name" value="PRK05690.1"/>
    <property type="match status" value="1"/>
</dbReference>